<accession>A0A0G4GVU0</accession>
<feature type="region of interest" description="Disordered" evidence="1">
    <location>
        <begin position="1"/>
        <end position="152"/>
    </location>
</feature>
<feature type="compositionally biased region" description="Low complexity" evidence="1">
    <location>
        <begin position="475"/>
        <end position="484"/>
    </location>
</feature>
<organism evidence="2 3">
    <name type="scientific">Vitrella brassicaformis (strain CCMP3155)</name>
    <dbReference type="NCBI Taxonomy" id="1169540"/>
    <lineage>
        <taxon>Eukaryota</taxon>
        <taxon>Sar</taxon>
        <taxon>Alveolata</taxon>
        <taxon>Colpodellida</taxon>
        <taxon>Vitrellaceae</taxon>
        <taxon>Vitrella</taxon>
    </lineage>
</organism>
<keyword evidence="3" id="KW-1185">Reference proteome</keyword>
<dbReference type="EMBL" id="CDMY01000840">
    <property type="protein sequence ID" value="CEM34997.1"/>
    <property type="molecule type" value="Genomic_DNA"/>
</dbReference>
<feature type="region of interest" description="Disordered" evidence="1">
    <location>
        <begin position="394"/>
        <end position="428"/>
    </location>
</feature>
<evidence type="ECO:0000313" key="3">
    <source>
        <dbReference type="Proteomes" id="UP000041254"/>
    </source>
</evidence>
<sequence length="820" mass="87333">MSSHRGPPRPQNRPPASQSFQHLYQHARPGRARPPALIPRTSQQRAGAMISANVKSEPTDNHMPPAPPPRPTQPAPKAPYRHPSGTQPGGAGVGGQNQPSQQQHRHNQQQQQQQTAASQGYAPPPRQPNNSAAGRPPAPPSGTFVGTQQQQQQRGASLTAKLPMQNGTEAVDGKPEVKTTTAVVQRDDKKGSGVGVGTGLTAPFMARSGEQEITFSELEAAFRPLVWPPDPIVANNIRLVLRQLVDASHNRRKMNSEDQKAKAAPHHPHPHPHMDREDKKREHQNLTHLRSFLSERLMVADLAGIAAITRALASFRHLGGRLTALLLISKAPVARGGAFIDFTSTISSQMSAASGVSMASQASGGSIGGGSGGMGPVMVTGLLRQLIEAVGSHHDLSELQTPSPRPTGAPQNNTRDVELMPPPPIPLQFLKRPAAPAAAAPAAAAAATTTTTTADTGMSLVPYSEMMGGGGGQRASGSTTRGSSPVMTVTNDLASLEAIFADLALLCGDLARAGHEPSVVALLDAPFIAKWLSPATKMAVRGPAPRPAMTATHKGYPGTSYWHVRVQLMKLFNHVWGHCKKQTDKVEAPEPAIVLTAMAQWMSPSFAEWAEGNPQWAVGPTPANSRNHREGVEGAAVAKAIDAMREAALAACLRAIRLTNVPSAILKRTPPPIHNGERPPTILQTLVGTLRDELERLEDACGGGEPMSDMDDTATHSESMVRHCLEGLGLWASDILEPQFRQDSTEGSRRRAGAGSEKDKCRLEDLGEMVVDLDRIVGLATDHLGEERLLAEMRSHVLLLVRVLEQDATTGDGGDDMDTS</sequence>
<proteinExistence type="predicted"/>
<dbReference type="Proteomes" id="UP000041254">
    <property type="component" value="Unassembled WGS sequence"/>
</dbReference>
<dbReference type="AlphaFoldDB" id="A0A0G4GVU0"/>
<feature type="compositionally biased region" description="Pro residues" evidence="1">
    <location>
        <begin position="64"/>
        <end position="77"/>
    </location>
</feature>
<protein>
    <submittedName>
        <fullName evidence="2">Uncharacterized protein</fullName>
    </submittedName>
</protein>
<feature type="compositionally biased region" description="Basic and acidic residues" evidence="1">
    <location>
        <begin position="272"/>
        <end position="282"/>
    </location>
</feature>
<evidence type="ECO:0000256" key="1">
    <source>
        <dbReference type="SAM" id="MobiDB-lite"/>
    </source>
</evidence>
<name>A0A0G4GVU0_VITBC</name>
<feature type="region of interest" description="Disordered" evidence="1">
    <location>
        <begin position="250"/>
        <end position="282"/>
    </location>
</feature>
<feature type="compositionally biased region" description="Low complexity" evidence="1">
    <location>
        <begin position="96"/>
        <end position="119"/>
    </location>
</feature>
<feature type="region of interest" description="Disordered" evidence="1">
    <location>
        <begin position="460"/>
        <end position="484"/>
    </location>
</feature>
<dbReference type="InParanoid" id="A0A0G4GVU0"/>
<reference evidence="2 3" key="1">
    <citation type="submission" date="2014-11" db="EMBL/GenBank/DDBJ databases">
        <authorList>
            <person name="Zhu J."/>
            <person name="Qi W."/>
            <person name="Song R."/>
        </authorList>
    </citation>
    <scope>NUCLEOTIDE SEQUENCE [LARGE SCALE GENOMIC DNA]</scope>
</reference>
<evidence type="ECO:0000313" key="2">
    <source>
        <dbReference type="EMBL" id="CEM34997.1"/>
    </source>
</evidence>
<dbReference type="VEuPathDB" id="CryptoDB:Vbra_18791"/>
<gene>
    <name evidence="2" type="ORF">Vbra_18791</name>
</gene>